<name>A0A9D4CS93_DREPO</name>
<dbReference type="Proteomes" id="UP000828390">
    <property type="component" value="Unassembled WGS sequence"/>
</dbReference>
<keyword evidence="2" id="KW-1185">Reference proteome</keyword>
<dbReference type="EMBL" id="JAIWYP010000012">
    <property type="protein sequence ID" value="KAH3729305.1"/>
    <property type="molecule type" value="Genomic_DNA"/>
</dbReference>
<evidence type="ECO:0000313" key="1">
    <source>
        <dbReference type="EMBL" id="KAH3729305.1"/>
    </source>
</evidence>
<protein>
    <submittedName>
        <fullName evidence="1">Uncharacterized protein</fullName>
    </submittedName>
</protein>
<gene>
    <name evidence="1" type="ORF">DPMN_055273</name>
</gene>
<comment type="caution">
    <text evidence="1">The sequence shown here is derived from an EMBL/GenBank/DDBJ whole genome shotgun (WGS) entry which is preliminary data.</text>
</comment>
<reference evidence="1" key="2">
    <citation type="submission" date="2020-11" db="EMBL/GenBank/DDBJ databases">
        <authorList>
            <person name="McCartney M.A."/>
            <person name="Auch B."/>
            <person name="Kono T."/>
            <person name="Mallez S."/>
            <person name="Becker A."/>
            <person name="Gohl D.M."/>
            <person name="Silverstein K.A.T."/>
            <person name="Koren S."/>
            <person name="Bechman K.B."/>
            <person name="Herman A."/>
            <person name="Abrahante J.E."/>
            <person name="Garbe J."/>
        </authorList>
    </citation>
    <scope>NUCLEOTIDE SEQUENCE</scope>
    <source>
        <strain evidence="1">Duluth1</strain>
        <tissue evidence="1">Whole animal</tissue>
    </source>
</reference>
<accession>A0A9D4CS93</accession>
<proteinExistence type="predicted"/>
<evidence type="ECO:0000313" key="2">
    <source>
        <dbReference type="Proteomes" id="UP000828390"/>
    </source>
</evidence>
<reference evidence="1" key="1">
    <citation type="journal article" date="2019" name="bioRxiv">
        <title>The Genome of the Zebra Mussel, Dreissena polymorpha: A Resource for Invasive Species Research.</title>
        <authorList>
            <person name="McCartney M.A."/>
            <person name="Auch B."/>
            <person name="Kono T."/>
            <person name="Mallez S."/>
            <person name="Zhang Y."/>
            <person name="Obille A."/>
            <person name="Becker A."/>
            <person name="Abrahante J.E."/>
            <person name="Garbe J."/>
            <person name="Badalamenti J.P."/>
            <person name="Herman A."/>
            <person name="Mangelson H."/>
            <person name="Liachko I."/>
            <person name="Sullivan S."/>
            <person name="Sone E.D."/>
            <person name="Koren S."/>
            <person name="Silverstein K.A.T."/>
            <person name="Beckman K.B."/>
            <person name="Gohl D.M."/>
        </authorList>
    </citation>
    <scope>NUCLEOTIDE SEQUENCE</scope>
    <source>
        <strain evidence="1">Duluth1</strain>
        <tissue evidence="1">Whole animal</tissue>
    </source>
</reference>
<dbReference type="AlphaFoldDB" id="A0A9D4CS93"/>
<sequence length="75" mass="9000">MRTTTAIFRIKRQSKYFNKMRRKTKLNLHRVKSRRSKCGYADMTRELLQLVAKDDVNARKTLLPQKKFINTKISK</sequence>
<organism evidence="1 2">
    <name type="scientific">Dreissena polymorpha</name>
    <name type="common">Zebra mussel</name>
    <name type="synonym">Mytilus polymorpha</name>
    <dbReference type="NCBI Taxonomy" id="45954"/>
    <lineage>
        <taxon>Eukaryota</taxon>
        <taxon>Metazoa</taxon>
        <taxon>Spiralia</taxon>
        <taxon>Lophotrochozoa</taxon>
        <taxon>Mollusca</taxon>
        <taxon>Bivalvia</taxon>
        <taxon>Autobranchia</taxon>
        <taxon>Heteroconchia</taxon>
        <taxon>Euheterodonta</taxon>
        <taxon>Imparidentia</taxon>
        <taxon>Neoheterodontei</taxon>
        <taxon>Myida</taxon>
        <taxon>Dreissenoidea</taxon>
        <taxon>Dreissenidae</taxon>
        <taxon>Dreissena</taxon>
    </lineage>
</organism>